<dbReference type="PANTHER" id="PTHR43056:SF5">
    <property type="entry name" value="PEPTIDASE S9 PROLYL OLIGOPEPTIDASE CATALYTIC DOMAIN-CONTAINING PROTEIN"/>
    <property type="match status" value="1"/>
</dbReference>
<organism evidence="2 3">
    <name type="scientific">Pacificispira spongiicola</name>
    <dbReference type="NCBI Taxonomy" id="2729598"/>
    <lineage>
        <taxon>Bacteria</taxon>
        <taxon>Pseudomonadati</taxon>
        <taxon>Pseudomonadota</taxon>
        <taxon>Alphaproteobacteria</taxon>
        <taxon>Rhodospirillales</taxon>
        <taxon>Rhodospirillaceae</taxon>
        <taxon>Pacificispira</taxon>
    </lineage>
</organism>
<dbReference type="EMBL" id="JABBNT010000003">
    <property type="protein sequence ID" value="NMM44755.1"/>
    <property type="molecule type" value="Genomic_DNA"/>
</dbReference>
<accession>A0A7Y0E024</accession>
<feature type="domain" description="Peptidase S9 prolyl oligopeptidase catalytic" evidence="1">
    <location>
        <begin position="423"/>
        <end position="629"/>
    </location>
</feature>
<dbReference type="InterPro" id="IPR001375">
    <property type="entry name" value="Peptidase_S9_cat"/>
</dbReference>
<evidence type="ECO:0000313" key="2">
    <source>
        <dbReference type="EMBL" id="NMM44755.1"/>
    </source>
</evidence>
<dbReference type="Proteomes" id="UP000539372">
    <property type="component" value="Unassembled WGS sequence"/>
</dbReference>
<dbReference type="Gene3D" id="3.40.50.1820">
    <property type="entry name" value="alpha/beta hydrolase"/>
    <property type="match status" value="1"/>
</dbReference>
<reference evidence="2 3" key="1">
    <citation type="submission" date="2020-04" db="EMBL/GenBank/DDBJ databases">
        <title>Rhodospirillaceae bacterium KN72 isolated from deep sea.</title>
        <authorList>
            <person name="Zhang D.-C."/>
        </authorList>
    </citation>
    <scope>NUCLEOTIDE SEQUENCE [LARGE SCALE GENOMIC DNA]</scope>
    <source>
        <strain evidence="2 3">KN72</strain>
    </source>
</reference>
<dbReference type="InterPro" id="IPR050585">
    <property type="entry name" value="Xaa-Pro_dipeptidyl-ppase/CocE"/>
</dbReference>
<dbReference type="SUPFAM" id="SSF69304">
    <property type="entry name" value="Tricorn protease N-terminal domain"/>
    <property type="match status" value="1"/>
</dbReference>
<evidence type="ECO:0000313" key="3">
    <source>
        <dbReference type="Proteomes" id="UP000539372"/>
    </source>
</evidence>
<protein>
    <submittedName>
        <fullName evidence="2">S9 family peptidase</fullName>
    </submittedName>
</protein>
<dbReference type="PANTHER" id="PTHR43056">
    <property type="entry name" value="PEPTIDASE S9 PROLYL OLIGOPEPTIDASE"/>
    <property type="match status" value="1"/>
</dbReference>
<dbReference type="RefSeq" id="WP_169625155.1">
    <property type="nucleotide sequence ID" value="NZ_JABBNT010000003.1"/>
</dbReference>
<dbReference type="SUPFAM" id="SSF53474">
    <property type="entry name" value="alpha/beta-Hydrolases"/>
    <property type="match status" value="1"/>
</dbReference>
<dbReference type="Gene3D" id="2.120.10.30">
    <property type="entry name" value="TolB, C-terminal domain"/>
    <property type="match status" value="1"/>
</dbReference>
<gene>
    <name evidence="2" type="ORF">HH303_09720</name>
</gene>
<dbReference type="InterPro" id="IPR011659">
    <property type="entry name" value="WD40"/>
</dbReference>
<name>A0A7Y0E024_9PROT</name>
<dbReference type="InterPro" id="IPR011042">
    <property type="entry name" value="6-blade_b-propeller_TolB-like"/>
</dbReference>
<comment type="caution">
    <text evidence="2">The sequence shown here is derived from an EMBL/GenBank/DDBJ whole genome shotgun (WGS) entry which is preliminary data.</text>
</comment>
<keyword evidence="3" id="KW-1185">Reference proteome</keyword>
<sequence>MPETDPNAKQPAPCGSWPSPLTAAAMTKGSVGLRFLAQDGPDSYWTESRPWEKGRSILVRQRGTDAPQDMSGAAHNVRSRVHEYGGRAFAARGGTAWYFDGGDRRIYKVSEPDKPEPVTATLPMELADFTVDAARRRLIAVAEQPREGQEPENFLVAIDADGTVTRLAGGADFYAAPSLSPDGSRLVWIEWRHPNMPWDGTTCREAPVLADGMLGEARIVAGGDAVSVFQPSYAPDGRLYYVSDESGYWNLYRDGAEPAHFRAMAEFGQPLWQLGMRTYDFLDASTAIVTFAQNGDWRLALFDLDTGRATPIDLPWTGFDGIVASGNRALFVGTRPDGPGGVVLLSFGGAEPERVLRWSSESLLPPGGVSLPETIAFPSEGGVTAHAYFYPPASATHCAPDGEKPPLIVMSHGGPTSQTHSAYSEKIQFWTSRGFAVCDVNYGGSTGFGRAYRERLTGQWGVVDVDDCCAAALYLAERGDVDRDRLIIVGGSAGGYTCLSALAFRDVFKAGRSSYGIGDLETLVRDTHKFESRYCDKLIGPWPEAAAVYHARSALHHPDGLNCPVLFLQGSEDKVVPPNQAESMVAALKEKGVPVAYLLFDGEGHGFRGADAIQAALGAELTFYGRIFGFTPADGMADLEIHNLS</sequence>
<evidence type="ECO:0000259" key="1">
    <source>
        <dbReference type="Pfam" id="PF00326"/>
    </source>
</evidence>
<proteinExistence type="predicted"/>
<dbReference type="Pfam" id="PF00326">
    <property type="entry name" value="Peptidase_S9"/>
    <property type="match status" value="1"/>
</dbReference>
<dbReference type="GO" id="GO:0006508">
    <property type="term" value="P:proteolysis"/>
    <property type="evidence" value="ECO:0007669"/>
    <property type="project" value="InterPro"/>
</dbReference>
<dbReference type="InterPro" id="IPR029058">
    <property type="entry name" value="AB_hydrolase_fold"/>
</dbReference>
<dbReference type="AlphaFoldDB" id="A0A7Y0E024"/>
<dbReference type="Pfam" id="PF07676">
    <property type="entry name" value="PD40"/>
    <property type="match status" value="2"/>
</dbReference>
<dbReference type="GO" id="GO:0008236">
    <property type="term" value="F:serine-type peptidase activity"/>
    <property type="evidence" value="ECO:0007669"/>
    <property type="project" value="InterPro"/>
</dbReference>